<comment type="similarity">
    <text evidence="2">Belongs to the YkuD family.</text>
</comment>
<evidence type="ECO:0000256" key="7">
    <source>
        <dbReference type="PROSITE-ProRule" id="PRU01373"/>
    </source>
</evidence>
<keyword evidence="4 7" id="KW-0133">Cell shape</keyword>
<dbReference type="SUPFAM" id="SSF141523">
    <property type="entry name" value="L,D-transpeptidase catalytic domain-like"/>
    <property type="match status" value="1"/>
</dbReference>
<evidence type="ECO:0000256" key="8">
    <source>
        <dbReference type="SAM" id="SignalP"/>
    </source>
</evidence>
<dbReference type="AlphaFoldDB" id="Q8KBC7"/>
<dbReference type="PANTHER" id="PTHR41533:SF2">
    <property type="entry name" value="BLR7131 PROTEIN"/>
    <property type="match status" value="1"/>
</dbReference>
<dbReference type="Gene3D" id="1.10.101.10">
    <property type="entry name" value="PGBD-like superfamily/PGBD"/>
    <property type="match status" value="1"/>
</dbReference>
<evidence type="ECO:0000256" key="1">
    <source>
        <dbReference type="ARBA" id="ARBA00004752"/>
    </source>
</evidence>
<dbReference type="GO" id="GO:0071555">
    <property type="term" value="P:cell wall organization"/>
    <property type="evidence" value="ECO:0007669"/>
    <property type="project" value="UniProtKB-UniRule"/>
</dbReference>
<evidence type="ECO:0000256" key="5">
    <source>
        <dbReference type="ARBA" id="ARBA00022984"/>
    </source>
</evidence>
<keyword evidence="6 7" id="KW-0961">Cell wall biogenesis/degradation</keyword>
<feature type="domain" description="L,D-TPase catalytic" evidence="9">
    <location>
        <begin position="332"/>
        <end position="509"/>
    </location>
</feature>
<dbReference type="PROSITE" id="PS52029">
    <property type="entry name" value="LD_TPASE"/>
    <property type="match status" value="1"/>
</dbReference>
<dbReference type="InterPro" id="IPR002477">
    <property type="entry name" value="Peptidoglycan-bd-like"/>
</dbReference>
<evidence type="ECO:0000256" key="2">
    <source>
        <dbReference type="ARBA" id="ARBA00005992"/>
    </source>
</evidence>
<evidence type="ECO:0000313" key="11">
    <source>
        <dbReference type="Proteomes" id="UP000001007"/>
    </source>
</evidence>
<gene>
    <name evidence="10" type="ordered locus">CT1862</name>
</gene>
<keyword evidence="8" id="KW-0732">Signal</keyword>
<dbReference type="EMBL" id="AE006470">
    <property type="protein sequence ID" value="AAM73081.1"/>
    <property type="molecule type" value="Genomic_DNA"/>
</dbReference>
<dbReference type="Pfam" id="PF20142">
    <property type="entry name" value="Scaffold"/>
    <property type="match status" value="1"/>
</dbReference>
<dbReference type="Pfam" id="PF03734">
    <property type="entry name" value="YkuD"/>
    <property type="match status" value="1"/>
</dbReference>
<protein>
    <recommendedName>
        <fullName evidence="9">L,D-TPase catalytic domain-containing protein</fullName>
    </recommendedName>
</protein>
<dbReference type="GO" id="GO:0016740">
    <property type="term" value="F:transferase activity"/>
    <property type="evidence" value="ECO:0007669"/>
    <property type="project" value="UniProtKB-KW"/>
</dbReference>
<dbReference type="eggNOG" id="COG2989">
    <property type="taxonomic scope" value="Bacteria"/>
</dbReference>
<dbReference type="GO" id="GO:0008360">
    <property type="term" value="P:regulation of cell shape"/>
    <property type="evidence" value="ECO:0007669"/>
    <property type="project" value="UniProtKB-UniRule"/>
</dbReference>
<dbReference type="HOGENOM" id="CLU_020360_3_4_10"/>
<dbReference type="Proteomes" id="UP000001007">
    <property type="component" value="Chromosome"/>
</dbReference>
<feature type="active site" description="Nucleophile" evidence="7">
    <location>
        <position position="481"/>
    </location>
</feature>
<dbReference type="CDD" id="cd16913">
    <property type="entry name" value="YkuD_like"/>
    <property type="match status" value="1"/>
</dbReference>
<dbReference type="InterPro" id="IPR038063">
    <property type="entry name" value="Transpep_catalytic_dom"/>
</dbReference>
<reference evidence="10 11" key="1">
    <citation type="journal article" date="2002" name="Proc. Natl. Acad. Sci. U.S.A.">
        <title>The complete genome sequence of Chlorobium tepidum TLS, a photosynthetic, anaerobic, green-sulfur bacterium.</title>
        <authorList>
            <person name="Eisen J.A."/>
            <person name="Nelson K.E."/>
            <person name="Paulsen I.T."/>
            <person name="Heidelberg J.F."/>
            <person name="Wu M."/>
            <person name="Dodson R.J."/>
            <person name="Deboy R."/>
            <person name="Gwinn M.L."/>
            <person name="Nelson W.C."/>
            <person name="Haft D.H."/>
            <person name="Hickey E.K."/>
            <person name="Peterson J.D."/>
            <person name="Durkin A.S."/>
            <person name="Kolonay J.L."/>
            <person name="Yang F."/>
            <person name="Holt I."/>
            <person name="Umayam L.A."/>
            <person name="Mason T."/>
            <person name="Brenner M."/>
            <person name="Shea T.P."/>
            <person name="Parksey D."/>
            <person name="Nierman W.C."/>
            <person name="Feldblyum T.V."/>
            <person name="Hansen C.L."/>
            <person name="Craven M.B."/>
            <person name="Radune D."/>
            <person name="Vamathevan J."/>
            <person name="Khouri H."/>
            <person name="White O."/>
            <person name="Gruber T.M."/>
            <person name="Ketchum K.A."/>
            <person name="Venter J.C."/>
            <person name="Tettelin H."/>
            <person name="Bryant D.A."/>
            <person name="Fraser C.M."/>
        </authorList>
    </citation>
    <scope>NUCLEOTIDE SEQUENCE [LARGE SCALE GENOMIC DNA]</scope>
    <source>
        <strain evidence="11">ATCC 49652 / DSM 12025 / NBRC 103806 / TLS</strain>
    </source>
</reference>
<dbReference type="UniPathway" id="UPA00219"/>
<accession>Q8KBC7</accession>
<comment type="pathway">
    <text evidence="1 7">Cell wall biogenesis; peptidoglycan biosynthesis.</text>
</comment>
<evidence type="ECO:0000313" key="10">
    <source>
        <dbReference type="EMBL" id="AAM73081.1"/>
    </source>
</evidence>
<dbReference type="InterPro" id="IPR036365">
    <property type="entry name" value="PGBD-like_sf"/>
</dbReference>
<dbReference type="InterPro" id="IPR052905">
    <property type="entry name" value="LD-transpeptidase_YkuD-like"/>
</dbReference>
<dbReference type="InterPro" id="IPR045380">
    <property type="entry name" value="LD_TPept_scaffold_dom"/>
</dbReference>
<proteinExistence type="inferred from homology"/>
<feature type="active site" description="Proton donor/acceptor" evidence="7">
    <location>
        <position position="462"/>
    </location>
</feature>
<dbReference type="SUPFAM" id="SSF47090">
    <property type="entry name" value="PGBD-like"/>
    <property type="match status" value="1"/>
</dbReference>
<dbReference type="EnsemblBacteria" id="AAM73081">
    <property type="protein sequence ID" value="AAM73081"/>
    <property type="gene ID" value="CT1862"/>
</dbReference>
<keyword evidence="3" id="KW-0808">Transferase</keyword>
<feature type="signal peptide" evidence="8">
    <location>
        <begin position="1"/>
        <end position="26"/>
    </location>
</feature>
<dbReference type="InterPro" id="IPR005490">
    <property type="entry name" value="LD_TPept_cat_dom"/>
</dbReference>
<dbReference type="STRING" id="194439.CT1862"/>
<dbReference type="Pfam" id="PF01471">
    <property type="entry name" value="PG_binding_1"/>
    <property type="match status" value="1"/>
</dbReference>
<feature type="chain" id="PRO_5004309147" description="L,D-TPase catalytic domain-containing protein" evidence="8">
    <location>
        <begin position="27"/>
        <end position="571"/>
    </location>
</feature>
<dbReference type="GO" id="GO:0004180">
    <property type="term" value="F:carboxypeptidase activity"/>
    <property type="evidence" value="ECO:0007669"/>
    <property type="project" value="UniProtKB-ARBA"/>
</dbReference>
<dbReference type="GO" id="GO:0009252">
    <property type="term" value="P:peptidoglycan biosynthetic process"/>
    <property type="evidence" value="ECO:0007669"/>
    <property type="project" value="UniProtKB-UniPathway"/>
</dbReference>
<sequence>MMVPFVLLWFALMPVISMVLPLQAYAAENTASRELPDQAVKTYLKSYLDRLDRLDASSSSGRIEIDGQLQRFYKALDYRVAWTNRKAIARLVELVGECESDGLNPSDYHYDQIKEFAANPPGSPALKAKADLLMTDALFSLMSHLRSGKVMPRALDSNWNLPVPKPAANYDQMLMTAVMGSKFPEMISVLRNPSPEYVLLRKNLLRYRKIAENGGWQPVYQGPNIEKVGQVDKRMPLIRQRLILSGDLAADKLVAPADSSLSSAAPVPSDQVYTQELFDAVLAFQQSHGLSADGIIGLETLNAMNYPAELRADQIRVNLERERWYGGILGGTYVMVNIPAFSLKYVKDNEVRWKSRVIVGKPDTQTPIFAAQIQSVTFNPHWVIPPGILSKEAIPAIRKDIGYLAKHQLTVVDSNGKPVDPSRVNWYSDGGFPYRLVQASGDDGSLGRIKFNMPNRFMVYMHDTPTKPLFERSMRAYSHGCVRVDRPYELAEQLMRDSKNWSLSKIEAAINTGKTRTIPLTVKVPVYFFYQTAFADGNKIGFRNDIYDRDKKLLDALNSNQWGRSVEEATR</sequence>
<evidence type="ECO:0000259" key="9">
    <source>
        <dbReference type="PROSITE" id="PS52029"/>
    </source>
</evidence>
<evidence type="ECO:0000256" key="6">
    <source>
        <dbReference type="ARBA" id="ARBA00023316"/>
    </source>
</evidence>
<name>Q8KBC7_CHLTE</name>
<evidence type="ECO:0000256" key="3">
    <source>
        <dbReference type="ARBA" id="ARBA00022679"/>
    </source>
</evidence>
<keyword evidence="5 7" id="KW-0573">Peptidoglycan synthesis</keyword>
<dbReference type="InterPro" id="IPR036366">
    <property type="entry name" value="PGBDSf"/>
</dbReference>
<evidence type="ECO:0000256" key="4">
    <source>
        <dbReference type="ARBA" id="ARBA00022960"/>
    </source>
</evidence>
<dbReference type="PANTHER" id="PTHR41533">
    <property type="entry name" value="L,D-TRANSPEPTIDASE HI_1667-RELATED"/>
    <property type="match status" value="1"/>
</dbReference>
<organism evidence="10 11">
    <name type="scientific">Chlorobaculum tepidum (strain ATCC 49652 / DSM 12025 / NBRC 103806 / TLS)</name>
    <name type="common">Chlorobium tepidum</name>
    <dbReference type="NCBI Taxonomy" id="194439"/>
    <lineage>
        <taxon>Bacteria</taxon>
        <taxon>Pseudomonadati</taxon>
        <taxon>Chlorobiota</taxon>
        <taxon>Chlorobiia</taxon>
        <taxon>Chlorobiales</taxon>
        <taxon>Chlorobiaceae</taxon>
        <taxon>Chlorobaculum</taxon>
    </lineage>
</organism>
<keyword evidence="11" id="KW-1185">Reference proteome</keyword>
<dbReference type="PATRIC" id="fig|194439.7.peg.1691"/>
<dbReference type="Gene3D" id="2.40.440.10">
    <property type="entry name" value="L,D-transpeptidase catalytic domain-like"/>
    <property type="match status" value="1"/>
</dbReference>
<dbReference type="KEGG" id="cte:CT1862"/>
<dbReference type="OrthoDB" id="9778545at2"/>